<comment type="caution">
    <text evidence="3">The sequence shown here is derived from an EMBL/GenBank/DDBJ whole genome shotgun (WGS) entry which is preliminary data.</text>
</comment>
<proteinExistence type="predicted"/>
<dbReference type="SUPFAM" id="SSF51445">
    <property type="entry name" value="(Trans)glycosidases"/>
    <property type="match status" value="1"/>
</dbReference>
<feature type="signal peptide" evidence="1">
    <location>
        <begin position="1"/>
        <end position="15"/>
    </location>
</feature>
<dbReference type="Proteomes" id="UP000078387">
    <property type="component" value="Unassembled WGS sequence"/>
</dbReference>
<sequence length="474" mass="53518">MTLILFLLLFTFVFSIDTNIFNNLRIYQVMVSSFQDGDSSRGYCTGYGPSRHCGDLRGIINSLQYIKDLGMNALWMTPIFNSNGGSKLDSTGYFTYDYFNVDPKFGTNDELHELINKAHSLGLYVILDGVFGHHKSGNVASSPSGKYPAGGNDPVSYPGSLEFYKEVATYWINNYEIDGWRLDQAYQVSTKNQDKNYLTDIRETIESTCDNRKNQGKQWGTLGYIVGEIWDSASNINTWGYYASDGYGLRSCFHFPGRYYLVQTLACEESGIGGYDAENLKNIFTSGYPEYAYPNMFITNHDLLRFGNLIRKKYGYGRDNNDYWGRHRAAIAFLAAYTGPITIYYGDEVGDLVECYYNPGDCEGAYNDNAARSDGHIQGFNSNEQSLHDFTAKIMKIRASNPSLYQGTIQNEKIDKRLYKVDKIYENNKVQVMINIGTSSYDVDCEKGTDLITGKSYSGTCPLTAFGVIFLKYN</sequence>
<dbReference type="Gene3D" id="3.20.20.80">
    <property type="entry name" value="Glycosidases"/>
    <property type="match status" value="2"/>
</dbReference>
<dbReference type="eggNOG" id="KOG0471">
    <property type="taxonomic scope" value="Eukaryota"/>
</dbReference>
<evidence type="ECO:0000259" key="2">
    <source>
        <dbReference type="SMART" id="SM00642"/>
    </source>
</evidence>
<dbReference type="InterPro" id="IPR017853">
    <property type="entry name" value="GH"/>
</dbReference>
<dbReference type="SMART" id="SM00642">
    <property type="entry name" value="Aamy"/>
    <property type="match status" value="1"/>
</dbReference>
<dbReference type="VEuPathDB" id="AmoebaDB:EHI8A_176460"/>
<dbReference type="AlphaFoldDB" id="A0A175JV74"/>
<evidence type="ECO:0000256" key="1">
    <source>
        <dbReference type="SAM" id="SignalP"/>
    </source>
</evidence>
<gene>
    <name evidence="3" type="ORF">CL6EHI_119580</name>
</gene>
<dbReference type="PANTHER" id="PTHR10357:SF228">
    <property type="entry name" value="PUTATIVE-RELATED"/>
    <property type="match status" value="1"/>
</dbReference>
<dbReference type="InterPro" id="IPR006047">
    <property type="entry name" value="GH13_cat_dom"/>
</dbReference>
<accession>A0A175JV74</accession>
<evidence type="ECO:0000313" key="4">
    <source>
        <dbReference type="Proteomes" id="UP000078387"/>
    </source>
</evidence>
<feature type="domain" description="Glycosyl hydrolase family 13 catalytic" evidence="2">
    <location>
        <begin position="28"/>
        <end position="398"/>
    </location>
</feature>
<organism evidence="3 4">
    <name type="scientific">Entamoeba histolytica</name>
    <dbReference type="NCBI Taxonomy" id="5759"/>
    <lineage>
        <taxon>Eukaryota</taxon>
        <taxon>Amoebozoa</taxon>
        <taxon>Evosea</taxon>
        <taxon>Archamoebae</taxon>
        <taxon>Mastigamoebida</taxon>
        <taxon>Entamoebidae</taxon>
        <taxon>Entamoeba</taxon>
    </lineage>
</organism>
<dbReference type="PANTHER" id="PTHR10357">
    <property type="entry name" value="ALPHA-AMYLASE FAMILY MEMBER"/>
    <property type="match status" value="1"/>
</dbReference>
<dbReference type="CDD" id="cd00551">
    <property type="entry name" value="AmyAc_family"/>
    <property type="match status" value="1"/>
</dbReference>
<dbReference type="VEuPathDB" id="AmoebaDB:EHI5A_033730"/>
<name>A0A175JV74_ENTHI</name>
<dbReference type="Pfam" id="PF00128">
    <property type="entry name" value="Alpha-amylase"/>
    <property type="match status" value="2"/>
</dbReference>
<dbReference type="GO" id="GO:0009313">
    <property type="term" value="P:oligosaccharide catabolic process"/>
    <property type="evidence" value="ECO:0007669"/>
    <property type="project" value="TreeGrafter"/>
</dbReference>
<evidence type="ECO:0000313" key="3">
    <source>
        <dbReference type="EMBL" id="GAT97669.1"/>
    </source>
</evidence>
<protein>
    <submittedName>
        <fullName evidence="3">Alpha-amylase putative</fullName>
    </submittedName>
</protein>
<dbReference type="EMBL" id="BDEQ01000001">
    <property type="protein sequence ID" value="GAT97669.1"/>
    <property type="molecule type" value="Genomic_DNA"/>
</dbReference>
<dbReference type="GO" id="GO:0004556">
    <property type="term" value="F:alpha-amylase activity"/>
    <property type="evidence" value="ECO:0007669"/>
    <property type="project" value="TreeGrafter"/>
</dbReference>
<reference evidence="3 4" key="1">
    <citation type="submission" date="2016-05" db="EMBL/GenBank/DDBJ databases">
        <title>First whole genome sequencing of Entamoeba histolytica HM1:IMSS-clone-6.</title>
        <authorList>
            <person name="Mukherjee Avik.K."/>
            <person name="Izumyama S."/>
            <person name="Nakada-Tsukui K."/>
            <person name="Nozaki T."/>
        </authorList>
    </citation>
    <scope>NUCLEOTIDE SEQUENCE [LARGE SCALE GENOMIC DNA]</scope>
    <source>
        <strain evidence="3 4">HM1:IMSS clone 6</strain>
    </source>
</reference>
<keyword evidence="1" id="KW-0732">Signal</keyword>
<feature type="chain" id="PRO_5012565607" evidence="1">
    <location>
        <begin position="16"/>
        <end position="474"/>
    </location>
</feature>
<dbReference type="VEuPathDB" id="AmoebaDB:EHI_119580"/>